<evidence type="ECO:0000259" key="1">
    <source>
        <dbReference type="Pfam" id="PF21778"/>
    </source>
</evidence>
<dbReference type="Proteomes" id="UP000190080">
    <property type="component" value="Unassembled WGS sequence"/>
</dbReference>
<dbReference type="AlphaFoldDB" id="A0A1V4IGH5"/>
<evidence type="ECO:0000313" key="2">
    <source>
        <dbReference type="EMBL" id="OPJ59053.1"/>
    </source>
</evidence>
<dbReference type="InterPro" id="IPR049238">
    <property type="entry name" value="DUF6873"/>
</dbReference>
<dbReference type="Pfam" id="PF21778">
    <property type="entry name" value="DUF6873"/>
    <property type="match status" value="1"/>
</dbReference>
<accession>A0A1V4IGH5</accession>
<feature type="domain" description="DUF6873" evidence="1">
    <location>
        <begin position="8"/>
        <end position="234"/>
    </location>
</feature>
<name>A0A1V4IGH5_9CLOT</name>
<keyword evidence="3" id="KW-1185">Reference proteome</keyword>
<protein>
    <recommendedName>
        <fullName evidence="1">DUF6873 domain-containing protein</fullName>
    </recommendedName>
</protein>
<dbReference type="OrthoDB" id="1753686at2"/>
<dbReference type="RefSeq" id="WP_079426800.1">
    <property type="nucleotide sequence ID" value="NZ_MZGV01000051.1"/>
</dbReference>
<reference evidence="2 3" key="1">
    <citation type="submission" date="2017-03" db="EMBL/GenBank/DDBJ databases">
        <title>Genome sequence of Clostridium oryzae DSM 28571.</title>
        <authorList>
            <person name="Poehlein A."/>
            <person name="Daniel R."/>
        </authorList>
    </citation>
    <scope>NUCLEOTIDE SEQUENCE [LARGE SCALE GENOMIC DNA]</scope>
    <source>
        <strain evidence="2 3">DSM 28571</strain>
    </source>
</reference>
<comment type="caution">
    <text evidence="2">The sequence shown here is derived from an EMBL/GenBank/DDBJ whole genome shotgun (WGS) entry which is preliminary data.</text>
</comment>
<organism evidence="2 3">
    <name type="scientific">Clostridium oryzae</name>
    <dbReference type="NCBI Taxonomy" id="1450648"/>
    <lineage>
        <taxon>Bacteria</taxon>
        <taxon>Bacillati</taxon>
        <taxon>Bacillota</taxon>
        <taxon>Clostridia</taxon>
        <taxon>Eubacteriales</taxon>
        <taxon>Clostridiaceae</taxon>
        <taxon>Clostridium</taxon>
    </lineage>
</organism>
<dbReference type="STRING" id="1450648.CLORY_34680"/>
<proteinExistence type="predicted"/>
<gene>
    <name evidence="2" type="ORF">CLORY_34680</name>
</gene>
<sequence length="236" mass="26333">MITIKTCVVDYRTSEKELNSLVGLGFSPICCPPCPNLYTSVCGHPDMQMFFPDSKTVIVQKQISKKFIEHLQYAGIEILHSENNLTDKYPYDIILNAFIVGDFFVHNIKFTDKTIIDYLGSNKKFVSVKQGYSKCSTLVINDSAVITNDVTIAKALKDIGIDVLLLPHGNITLKGLDYGFIGGASGILDDGSVAFFGNINRYTYANDVKDFLKKYNMDIYCLYDGPLIDRGTLFCI</sequence>
<evidence type="ECO:0000313" key="3">
    <source>
        <dbReference type="Proteomes" id="UP000190080"/>
    </source>
</evidence>
<dbReference type="EMBL" id="MZGV01000051">
    <property type="protein sequence ID" value="OPJ59053.1"/>
    <property type="molecule type" value="Genomic_DNA"/>
</dbReference>